<gene>
    <name evidence="5" type="primary">Ipp</name>
    <name evidence="5" type="ORF">N1851_030018</name>
</gene>
<evidence type="ECO:0000313" key="5">
    <source>
        <dbReference type="EMBL" id="KAK0134398.1"/>
    </source>
</evidence>
<dbReference type="InterPro" id="IPR000210">
    <property type="entry name" value="BTB/POZ_dom"/>
</dbReference>
<dbReference type="SMART" id="SM00612">
    <property type="entry name" value="Kelch"/>
    <property type="match status" value="6"/>
</dbReference>
<dbReference type="InterPro" id="IPR017096">
    <property type="entry name" value="BTB-kelch_protein"/>
</dbReference>
<dbReference type="SMART" id="SM00225">
    <property type="entry name" value="BTB"/>
    <property type="match status" value="1"/>
</dbReference>
<evidence type="ECO:0000256" key="3">
    <source>
        <dbReference type="SAM" id="MobiDB-lite"/>
    </source>
</evidence>
<dbReference type="Pfam" id="PF00651">
    <property type="entry name" value="BTB"/>
    <property type="match status" value="1"/>
</dbReference>
<reference evidence="5" key="1">
    <citation type="journal article" date="2023" name="Front. Mar. Sci.">
        <title>A new Merluccius polli reference genome to investigate the effects of global change in West African waters.</title>
        <authorList>
            <person name="Mateo J.L."/>
            <person name="Blanco-Fernandez C."/>
            <person name="Garcia-Vazquez E."/>
            <person name="Machado-Schiaffino G."/>
        </authorList>
    </citation>
    <scope>NUCLEOTIDE SEQUENCE</scope>
    <source>
        <strain evidence="5">C29</strain>
        <tissue evidence="5">Fin</tissue>
    </source>
</reference>
<dbReference type="Pfam" id="PF01344">
    <property type="entry name" value="Kelch_1"/>
    <property type="match status" value="4"/>
</dbReference>
<feature type="domain" description="BTB" evidence="4">
    <location>
        <begin position="62"/>
        <end position="129"/>
    </location>
</feature>
<dbReference type="Gene3D" id="2.120.10.80">
    <property type="entry name" value="Kelch-type beta propeller"/>
    <property type="match status" value="2"/>
</dbReference>
<dbReference type="PROSITE" id="PS50097">
    <property type="entry name" value="BTB"/>
    <property type="match status" value="1"/>
</dbReference>
<dbReference type="InterPro" id="IPR030104">
    <property type="entry name" value="BTB_POZ_IPP"/>
</dbReference>
<protein>
    <submittedName>
        <fullName evidence="5">Actin-binding protein IPP</fullName>
    </submittedName>
</protein>
<organism evidence="5 6">
    <name type="scientific">Merluccius polli</name>
    <name type="common">Benguela hake</name>
    <name type="synonym">Merluccius cadenati</name>
    <dbReference type="NCBI Taxonomy" id="89951"/>
    <lineage>
        <taxon>Eukaryota</taxon>
        <taxon>Metazoa</taxon>
        <taxon>Chordata</taxon>
        <taxon>Craniata</taxon>
        <taxon>Vertebrata</taxon>
        <taxon>Euteleostomi</taxon>
        <taxon>Actinopterygii</taxon>
        <taxon>Neopterygii</taxon>
        <taxon>Teleostei</taxon>
        <taxon>Neoteleostei</taxon>
        <taxon>Acanthomorphata</taxon>
        <taxon>Zeiogadaria</taxon>
        <taxon>Gadariae</taxon>
        <taxon>Gadiformes</taxon>
        <taxon>Gadoidei</taxon>
        <taxon>Merlucciidae</taxon>
        <taxon>Merluccius</taxon>
    </lineage>
</organism>
<dbReference type="GO" id="GO:0003779">
    <property type="term" value="F:actin binding"/>
    <property type="evidence" value="ECO:0007669"/>
    <property type="project" value="InterPro"/>
</dbReference>
<dbReference type="Proteomes" id="UP001174136">
    <property type="component" value="Unassembled WGS sequence"/>
</dbReference>
<dbReference type="InterPro" id="IPR006652">
    <property type="entry name" value="Kelch_1"/>
</dbReference>
<keyword evidence="1" id="KW-0880">Kelch repeat</keyword>
<dbReference type="InterPro" id="IPR015915">
    <property type="entry name" value="Kelch-typ_b-propeller"/>
</dbReference>
<dbReference type="FunFam" id="1.25.40.420:FF:000001">
    <property type="entry name" value="Kelch-like family member 12"/>
    <property type="match status" value="1"/>
</dbReference>
<sequence>MSSLGARLSPQGFASTSSTTSTSGSGGADHHHHRSRCPSPSDRYARIILAQMNRMRLHADFCDVRLRVGERVFRVHRLVLAASSPYFCALFSGGMKEADKEEVQILGVDAGIFEVLLDFIYTGGIPVSVENVQELMVAADMLQLGEVVSICGEFLKGHMDPSNCVGIFQFLEQIACMDMLEFTENYIHVHFLEVCVADEFWGLSKEQLVRLLRSEELRIEDEYQVFTAAMDWLHQDVGRRRKHVVEVLEPVRFPLLSPQRLLKYIEGIADFSLRVALQTLLKEYMEVAKSPKENKMYSLVEPAKMRPRRKARKYLYAIGGYTRLQGGRWSDSRALSCVERFDSFNQYWTTVSSLHQARSGLGVAVLEGMIYVVGGEKDSMIFDCTERYDPVTKQWAAVASLNYPRCGVSVCPCHGALYAFGGWIGSEIGKTVERYDPEDNKWEVIGSMAVPRYYFGCCELQGLMYVAEVFDPLSHRWRPLPTMATRRAYVGVAALNNCIYAVGGWNEVLGSLETVEKYCPEEEKWMEVASMSTARAGVSVSAVNGLLYAVGGRATSRDFSAPVTVDSVEIYDPHLDTWTEVGNMIASRCDGGLAVL</sequence>
<dbReference type="PANTHER" id="PTHR24412">
    <property type="entry name" value="KELCH PROTEIN"/>
    <property type="match status" value="1"/>
</dbReference>
<dbReference type="PIRSF" id="PIRSF037037">
    <property type="entry name" value="Kelch-like_protein_gigaxonin"/>
    <property type="match status" value="1"/>
</dbReference>
<evidence type="ECO:0000256" key="1">
    <source>
        <dbReference type="ARBA" id="ARBA00022441"/>
    </source>
</evidence>
<evidence type="ECO:0000259" key="4">
    <source>
        <dbReference type="PROSITE" id="PS50097"/>
    </source>
</evidence>
<accession>A0AA47M630</accession>
<comment type="caution">
    <text evidence="5">The sequence shown here is derived from an EMBL/GenBank/DDBJ whole genome shotgun (WGS) entry which is preliminary data.</text>
</comment>
<dbReference type="PRINTS" id="PR00501">
    <property type="entry name" value="KELCHREPEAT"/>
</dbReference>
<dbReference type="Gene3D" id="3.30.710.10">
    <property type="entry name" value="Potassium Channel Kv1.1, Chain A"/>
    <property type="match status" value="1"/>
</dbReference>
<dbReference type="Gene3D" id="1.25.40.420">
    <property type="match status" value="1"/>
</dbReference>
<dbReference type="SUPFAM" id="SSF117281">
    <property type="entry name" value="Kelch motif"/>
    <property type="match status" value="2"/>
</dbReference>
<dbReference type="AlphaFoldDB" id="A0AA47M630"/>
<name>A0AA47M630_MERPO</name>
<dbReference type="InterPro" id="IPR047067">
    <property type="entry name" value="IPP_BACK"/>
</dbReference>
<evidence type="ECO:0000313" key="6">
    <source>
        <dbReference type="Proteomes" id="UP001174136"/>
    </source>
</evidence>
<dbReference type="Pfam" id="PF07707">
    <property type="entry name" value="BACK"/>
    <property type="match status" value="1"/>
</dbReference>
<dbReference type="PANTHER" id="PTHR24412:SF35">
    <property type="entry name" value="ACTIN-BINDING PROTEIN IPP"/>
    <property type="match status" value="1"/>
</dbReference>
<keyword evidence="6" id="KW-1185">Reference proteome</keyword>
<dbReference type="InterPro" id="IPR011333">
    <property type="entry name" value="SKP1/BTB/POZ_sf"/>
</dbReference>
<evidence type="ECO:0000256" key="2">
    <source>
        <dbReference type="ARBA" id="ARBA00022737"/>
    </source>
</evidence>
<feature type="region of interest" description="Disordered" evidence="3">
    <location>
        <begin position="1"/>
        <end position="39"/>
    </location>
</feature>
<dbReference type="SMART" id="SM00875">
    <property type="entry name" value="BACK"/>
    <property type="match status" value="1"/>
</dbReference>
<dbReference type="CDD" id="cd18256">
    <property type="entry name" value="BTB_POZ_KLHL27_IPP"/>
    <property type="match status" value="1"/>
</dbReference>
<dbReference type="SUPFAM" id="SSF54695">
    <property type="entry name" value="POZ domain"/>
    <property type="match status" value="1"/>
</dbReference>
<keyword evidence="2" id="KW-0677">Repeat</keyword>
<dbReference type="InterPro" id="IPR011705">
    <property type="entry name" value="BACK"/>
</dbReference>
<proteinExistence type="predicted"/>
<dbReference type="EMBL" id="JAOPHQ010005709">
    <property type="protein sequence ID" value="KAK0134398.1"/>
    <property type="molecule type" value="Genomic_DNA"/>
</dbReference>
<dbReference type="CDD" id="cd18466">
    <property type="entry name" value="BACK_KLHL27_IPP"/>
    <property type="match status" value="1"/>
</dbReference>